<dbReference type="AlphaFoldDB" id="A0A974HNQ3"/>
<organism evidence="2 3">
    <name type="scientific">Xenopus laevis</name>
    <name type="common">African clawed frog</name>
    <dbReference type="NCBI Taxonomy" id="8355"/>
    <lineage>
        <taxon>Eukaryota</taxon>
        <taxon>Metazoa</taxon>
        <taxon>Chordata</taxon>
        <taxon>Craniata</taxon>
        <taxon>Vertebrata</taxon>
        <taxon>Euteleostomi</taxon>
        <taxon>Amphibia</taxon>
        <taxon>Batrachia</taxon>
        <taxon>Anura</taxon>
        <taxon>Pipoidea</taxon>
        <taxon>Pipidae</taxon>
        <taxon>Xenopodinae</taxon>
        <taxon>Xenopus</taxon>
        <taxon>Xenopus</taxon>
    </lineage>
</organism>
<evidence type="ECO:0000256" key="1">
    <source>
        <dbReference type="SAM" id="MobiDB-lite"/>
    </source>
</evidence>
<reference evidence="3" key="1">
    <citation type="journal article" date="2016" name="Nature">
        <title>Genome evolution in the allotetraploid frog Xenopus laevis.</title>
        <authorList>
            <person name="Session A.M."/>
            <person name="Uno Y."/>
            <person name="Kwon T."/>
            <person name="Chapman J.A."/>
            <person name="Toyoda A."/>
            <person name="Takahashi S."/>
            <person name="Fukui A."/>
            <person name="Hikosaka A."/>
            <person name="Suzuki A."/>
            <person name="Kondo M."/>
            <person name="van Heeringen S.J."/>
            <person name="Quigley I."/>
            <person name="Heinz S."/>
            <person name="Ogino H."/>
            <person name="Ochi H."/>
            <person name="Hellsten U."/>
            <person name="Lyons J.B."/>
            <person name="Simakov O."/>
            <person name="Putnam N."/>
            <person name="Stites J."/>
            <person name="Kuroki Y."/>
            <person name="Tanaka T."/>
            <person name="Michiue T."/>
            <person name="Watanabe M."/>
            <person name="Bogdanovic O."/>
            <person name="Lister R."/>
            <person name="Georgiou G."/>
            <person name="Paranjpe S.S."/>
            <person name="van Kruijsbergen I."/>
            <person name="Shu S."/>
            <person name="Carlson J."/>
            <person name="Kinoshita T."/>
            <person name="Ohta Y."/>
            <person name="Mawaribuchi S."/>
            <person name="Jenkins J."/>
            <person name="Grimwood J."/>
            <person name="Schmutz J."/>
            <person name="Mitros T."/>
            <person name="Mozaffari S.V."/>
            <person name="Suzuki Y."/>
            <person name="Haramoto Y."/>
            <person name="Yamamoto T.S."/>
            <person name="Takagi C."/>
            <person name="Heald R."/>
            <person name="Miller K."/>
            <person name="Haudenschild C."/>
            <person name="Kitzman J."/>
            <person name="Nakayama T."/>
            <person name="Izutsu Y."/>
            <person name="Robert J."/>
            <person name="Fortriede J."/>
            <person name="Burns K."/>
            <person name="Lotay V."/>
            <person name="Karimi K."/>
            <person name="Yasuoka Y."/>
            <person name="Dichmann D.S."/>
            <person name="Flajnik M.F."/>
            <person name="Houston D.W."/>
            <person name="Shendure J."/>
            <person name="DuPasquier L."/>
            <person name="Vize P.D."/>
            <person name="Zorn A.M."/>
            <person name="Ito M."/>
            <person name="Marcotte E.M."/>
            <person name="Wallingford J.B."/>
            <person name="Ito Y."/>
            <person name="Asashima M."/>
            <person name="Ueno N."/>
            <person name="Matsuda Y."/>
            <person name="Veenstra G.J."/>
            <person name="Fujiyama A."/>
            <person name="Harland R.M."/>
            <person name="Taira M."/>
            <person name="Rokhsar D.S."/>
        </authorList>
    </citation>
    <scope>NUCLEOTIDE SEQUENCE [LARGE SCALE GENOMIC DNA]</scope>
    <source>
        <strain evidence="3">J</strain>
    </source>
</reference>
<dbReference type="Proteomes" id="UP000694892">
    <property type="component" value="Chromosome 4L"/>
</dbReference>
<feature type="region of interest" description="Disordered" evidence="1">
    <location>
        <begin position="1"/>
        <end position="210"/>
    </location>
</feature>
<dbReference type="EMBL" id="CM004472">
    <property type="protein sequence ID" value="OCT84318.1"/>
    <property type="molecule type" value="Genomic_DNA"/>
</dbReference>
<sequence length="231" mass="24949">MRTCYLDEPGGGGCQTAAEKMQRRSEEEEGECASSPSNYMGCHHRRGREGDRGWSVRGRGSWAEVEESLSGGGSHRGGEERSGSGRTMSTPSSRHVSPPTSETRGSSRTPARGRHATCPPQHRGHVEGPAPQPGEVGPPPGHTTCFPQHRGHVEAPPRTAPQPTDSDQDLDPQQPQEEGEAADSPRAPHAQEHRAPRRAQSPAMIPVVPPRRKSPSFICLCLCPKDAKHSY</sequence>
<proteinExistence type="predicted"/>
<evidence type="ECO:0000313" key="3">
    <source>
        <dbReference type="Proteomes" id="UP000694892"/>
    </source>
</evidence>
<protein>
    <submittedName>
        <fullName evidence="2">Uncharacterized protein</fullName>
    </submittedName>
</protein>
<feature type="compositionally biased region" description="Low complexity" evidence="1">
    <location>
        <begin position="161"/>
        <end position="176"/>
    </location>
</feature>
<evidence type="ECO:0000313" key="2">
    <source>
        <dbReference type="EMBL" id="OCT84318.1"/>
    </source>
</evidence>
<accession>A0A974HNQ3</accession>
<feature type="compositionally biased region" description="Polar residues" evidence="1">
    <location>
        <begin position="87"/>
        <end position="109"/>
    </location>
</feature>
<feature type="compositionally biased region" description="Pro residues" evidence="1">
    <location>
        <begin position="130"/>
        <end position="141"/>
    </location>
</feature>
<gene>
    <name evidence="2" type="ORF">XELAEV_18022466mg</name>
</gene>
<name>A0A974HNQ3_XENLA</name>